<evidence type="ECO:0000313" key="1">
    <source>
        <dbReference type="EMBL" id="VDP34159.1"/>
    </source>
</evidence>
<dbReference type="Gene3D" id="1.10.225.10">
    <property type="entry name" value="Saposin-like"/>
    <property type="match status" value="2"/>
</dbReference>
<organism evidence="1 2">
    <name type="scientific">Schistosoma margrebowiei</name>
    <dbReference type="NCBI Taxonomy" id="48269"/>
    <lineage>
        <taxon>Eukaryota</taxon>
        <taxon>Metazoa</taxon>
        <taxon>Spiralia</taxon>
        <taxon>Lophotrochozoa</taxon>
        <taxon>Platyhelminthes</taxon>
        <taxon>Trematoda</taxon>
        <taxon>Digenea</taxon>
        <taxon>Strigeidida</taxon>
        <taxon>Schistosomatoidea</taxon>
        <taxon>Schistosomatidae</taxon>
        <taxon>Schistosoma</taxon>
    </lineage>
</organism>
<evidence type="ECO:0000313" key="2">
    <source>
        <dbReference type="Proteomes" id="UP000277204"/>
    </source>
</evidence>
<dbReference type="InterPro" id="IPR007856">
    <property type="entry name" value="SapB_1"/>
</dbReference>
<dbReference type="InterPro" id="IPR051428">
    <property type="entry name" value="Sphingo_Act-Surfact_Prot"/>
</dbReference>
<dbReference type="GO" id="GO:0016020">
    <property type="term" value="C:membrane"/>
    <property type="evidence" value="ECO:0007669"/>
    <property type="project" value="GOC"/>
</dbReference>
<dbReference type="SUPFAM" id="SSF47862">
    <property type="entry name" value="Saposin"/>
    <property type="match status" value="1"/>
</dbReference>
<dbReference type="PANTHER" id="PTHR11480:SF3">
    <property type="entry name" value="BCDNA.GH08312"/>
    <property type="match status" value="1"/>
</dbReference>
<dbReference type="SMART" id="SM00741">
    <property type="entry name" value="SapB"/>
    <property type="match status" value="1"/>
</dbReference>
<dbReference type="Pfam" id="PF03489">
    <property type="entry name" value="SapB_2"/>
    <property type="match status" value="1"/>
</dbReference>
<sequence length="213" mass="23492">MSLSYVATLYAKYICRHEHDLPVSHTHDDMCKEAIEYNFGQIISGMKEVDPKEMCSLFGMCTCEYINSPGDTMLPSLSTSQDIPGVCNLCTLLVKKIFELTIGNQTEAAIVLAMETICEYLPSDYDTQCENFVEKYGAKIVSAIIDGTAPELICGSIGLCASPLHQKHLQYLIFSISINTVITPTTLGFAFRISSRCAYGMWQCEPTYTCAGA</sequence>
<keyword evidence="2" id="KW-1185">Reference proteome</keyword>
<reference evidence="1 2" key="1">
    <citation type="submission" date="2018-11" db="EMBL/GenBank/DDBJ databases">
        <authorList>
            <consortium name="Pathogen Informatics"/>
        </authorList>
    </citation>
    <scope>NUCLEOTIDE SEQUENCE [LARGE SCALE GENOMIC DNA]</scope>
    <source>
        <strain evidence="1 2">Zambia</strain>
    </source>
</reference>
<name>A0A183MVL6_9TREM</name>
<dbReference type="Pfam" id="PF05184">
    <property type="entry name" value="SapB_1"/>
    <property type="match status" value="1"/>
</dbReference>
<dbReference type="InterPro" id="IPR011001">
    <property type="entry name" value="Saposin-like"/>
</dbReference>
<dbReference type="STRING" id="48269.A0A183MVL6"/>
<protein>
    <submittedName>
        <fullName evidence="1">Uncharacterized protein</fullName>
    </submittedName>
</protein>
<accession>A0A183MVL6</accession>
<dbReference type="InterPro" id="IPR008373">
    <property type="entry name" value="Saposin"/>
</dbReference>
<gene>
    <name evidence="1" type="ORF">SMRZ_LOCUS20091</name>
</gene>
<proteinExistence type="predicted"/>
<dbReference type="Proteomes" id="UP000277204">
    <property type="component" value="Unassembled WGS sequence"/>
</dbReference>
<dbReference type="EMBL" id="UZAI01018179">
    <property type="protein sequence ID" value="VDP34159.1"/>
    <property type="molecule type" value="Genomic_DNA"/>
</dbReference>
<dbReference type="AlphaFoldDB" id="A0A183MVL6"/>
<dbReference type="InterPro" id="IPR008139">
    <property type="entry name" value="SaposinB_dom"/>
</dbReference>
<dbReference type="GO" id="GO:0006665">
    <property type="term" value="P:sphingolipid metabolic process"/>
    <property type="evidence" value="ECO:0007669"/>
    <property type="project" value="InterPro"/>
</dbReference>
<dbReference type="PROSITE" id="PS50015">
    <property type="entry name" value="SAP_B"/>
    <property type="match status" value="1"/>
</dbReference>
<dbReference type="PRINTS" id="PR01797">
    <property type="entry name" value="SAPOSIN"/>
</dbReference>
<dbReference type="GO" id="GO:0005764">
    <property type="term" value="C:lysosome"/>
    <property type="evidence" value="ECO:0007669"/>
    <property type="project" value="InterPro"/>
</dbReference>
<dbReference type="PANTHER" id="PTHR11480">
    <property type="entry name" value="SAPOSIN-RELATED"/>
    <property type="match status" value="1"/>
</dbReference>
<dbReference type="InterPro" id="IPR008138">
    <property type="entry name" value="SapB_2"/>
</dbReference>